<keyword evidence="2" id="KW-0378">Hydrolase</keyword>
<dbReference type="PRINTS" id="PR00412">
    <property type="entry name" value="EPOXHYDRLASE"/>
</dbReference>
<gene>
    <name evidence="2" type="ORF">LHJ74_03925</name>
</gene>
<dbReference type="InterPro" id="IPR000639">
    <property type="entry name" value="Epox_hydrolase-like"/>
</dbReference>
<comment type="caution">
    <text evidence="2">The sequence shown here is derived from an EMBL/GenBank/DDBJ whole genome shotgun (WGS) entry which is preliminary data.</text>
</comment>
<evidence type="ECO:0000259" key="1">
    <source>
        <dbReference type="Pfam" id="PF12697"/>
    </source>
</evidence>
<name>A0ABT2JMI7_9ACTN</name>
<evidence type="ECO:0000313" key="3">
    <source>
        <dbReference type="Proteomes" id="UP001156389"/>
    </source>
</evidence>
<protein>
    <submittedName>
        <fullName evidence="2">Alpha/beta hydrolase</fullName>
    </submittedName>
</protein>
<dbReference type="Gene3D" id="3.40.50.1820">
    <property type="entry name" value="alpha/beta hydrolase"/>
    <property type="match status" value="1"/>
</dbReference>
<dbReference type="SUPFAM" id="SSF53474">
    <property type="entry name" value="alpha/beta-Hydrolases"/>
    <property type="match status" value="1"/>
</dbReference>
<reference evidence="2 3" key="1">
    <citation type="submission" date="2021-10" db="EMBL/GenBank/DDBJ databases">
        <title>Streptomyces gossypii sp. nov., isolated from soil collected from cotton field.</title>
        <authorList>
            <person name="Ge X."/>
            <person name="Chen X."/>
            <person name="Liu W."/>
        </authorList>
    </citation>
    <scope>NUCLEOTIDE SEQUENCE [LARGE SCALE GENOMIC DNA]</scope>
    <source>
        <strain evidence="2 3">N2-109</strain>
    </source>
</reference>
<accession>A0ABT2JMI7</accession>
<sequence length="267" mass="28872">MLPVETFIQLGDRRFAYRDFGGPGPPVLALHGHFGRSRIFAPLATALDGHYRVVALDLRGHGLSDHGGDFTPEAYVRDAAELLRTLDLAPAAVLGHSMGGAIAYLLAAHHPELVSALLVADMTVLNVEPETYPVLDVSRWPRRTATREELAAAIEAHGIPDAGYFMESAAEFADGWGLLFDTDEMMASQRALTGDFSAAWAASSQPALLLRGADSFLLTPGTARRMADDRAHTELVEIPRSGHWLYADAPTAFAQAVRTFLDRTHGS</sequence>
<dbReference type="GO" id="GO:0016787">
    <property type="term" value="F:hydrolase activity"/>
    <property type="evidence" value="ECO:0007669"/>
    <property type="project" value="UniProtKB-KW"/>
</dbReference>
<dbReference type="RefSeq" id="WP_260216079.1">
    <property type="nucleotide sequence ID" value="NZ_JAJAGO010000002.1"/>
</dbReference>
<dbReference type="InterPro" id="IPR029058">
    <property type="entry name" value="AB_hydrolase_fold"/>
</dbReference>
<dbReference type="PRINTS" id="PR00111">
    <property type="entry name" value="ABHYDROLASE"/>
</dbReference>
<keyword evidence="3" id="KW-1185">Reference proteome</keyword>
<dbReference type="PANTHER" id="PTHR43194:SF2">
    <property type="entry name" value="PEROXISOMAL MEMBRANE PROTEIN LPX1"/>
    <property type="match status" value="1"/>
</dbReference>
<organism evidence="2 3">
    <name type="scientific">Streptomyces gossypii</name>
    <dbReference type="NCBI Taxonomy" id="2883101"/>
    <lineage>
        <taxon>Bacteria</taxon>
        <taxon>Bacillati</taxon>
        <taxon>Actinomycetota</taxon>
        <taxon>Actinomycetes</taxon>
        <taxon>Kitasatosporales</taxon>
        <taxon>Streptomycetaceae</taxon>
        <taxon>Streptomyces</taxon>
    </lineage>
</organism>
<feature type="domain" description="AB hydrolase-1" evidence="1">
    <location>
        <begin position="27"/>
        <end position="256"/>
    </location>
</feature>
<dbReference type="EMBL" id="JAJAGO010000002">
    <property type="protein sequence ID" value="MCT2589092.1"/>
    <property type="molecule type" value="Genomic_DNA"/>
</dbReference>
<dbReference type="PANTHER" id="PTHR43194">
    <property type="entry name" value="HYDROLASE ALPHA/BETA FOLD FAMILY"/>
    <property type="match status" value="1"/>
</dbReference>
<dbReference type="InterPro" id="IPR050228">
    <property type="entry name" value="Carboxylesterase_BioH"/>
</dbReference>
<dbReference type="Proteomes" id="UP001156389">
    <property type="component" value="Unassembled WGS sequence"/>
</dbReference>
<evidence type="ECO:0000313" key="2">
    <source>
        <dbReference type="EMBL" id="MCT2589092.1"/>
    </source>
</evidence>
<dbReference type="Pfam" id="PF12697">
    <property type="entry name" value="Abhydrolase_6"/>
    <property type="match status" value="1"/>
</dbReference>
<proteinExistence type="predicted"/>
<dbReference type="InterPro" id="IPR000073">
    <property type="entry name" value="AB_hydrolase_1"/>
</dbReference>